<dbReference type="InterPro" id="IPR002347">
    <property type="entry name" value="SDR_fam"/>
</dbReference>
<dbReference type="GO" id="GO:0050664">
    <property type="term" value="F:oxidoreductase activity, acting on NAD(P)H, oxygen as acceptor"/>
    <property type="evidence" value="ECO:0007669"/>
    <property type="project" value="TreeGrafter"/>
</dbReference>
<proteinExistence type="inferred from homology"/>
<dbReference type="CDD" id="cd05233">
    <property type="entry name" value="SDR_c"/>
    <property type="match status" value="1"/>
</dbReference>
<evidence type="ECO:0000256" key="2">
    <source>
        <dbReference type="ARBA" id="ARBA00023002"/>
    </source>
</evidence>
<name>A0A381X598_9ZZZZ</name>
<protein>
    <recommendedName>
        <fullName evidence="4">Ketoreductase (KR) domain-containing protein</fullName>
    </recommendedName>
</protein>
<feature type="non-terminal residue" evidence="3">
    <location>
        <position position="146"/>
    </location>
</feature>
<dbReference type="PANTHER" id="PTHR43008:SF4">
    <property type="entry name" value="CHAIN DEHYDROGENASE, PUTATIVE (AFU_ORTHOLOGUE AFUA_4G08710)-RELATED"/>
    <property type="match status" value="1"/>
</dbReference>
<organism evidence="3">
    <name type="scientific">marine metagenome</name>
    <dbReference type="NCBI Taxonomy" id="408172"/>
    <lineage>
        <taxon>unclassified sequences</taxon>
        <taxon>metagenomes</taxon>
        <taxon>ecological metagenomes</taxon>
    </lineage>
</organism>
<sequence length="146" mass="15951">MANTKTILVTGAGSGIGRAIAQRLSKNNYPLILLGRNQDKLEAARNSLESPEKHQCISCDIRLPKDIANALEKSKINSLYALVANAGIGGENRYLSNDRWNEIIDTNLTGTYNTIQECLPYLKKNKAPYKKIVILASVLARLGVPG</sequence>
<dbReference type="PRINTS" id="PR00081">
    <property type="entry name" value="GDHRDH"/>
</dbReference>
<evidence type="ECO:0000313" key="3">
    <source>
        <dbReference type="EMBL" id="SVA59357.1"/>
    </source>
</evidence>
<keyword evidence="2" id="KW-0560">Oxidoreductase</keyword>
<dbReference type="Gene3D" id="3.40.50.720">
    <property type="entry name" value="NAD(P)-binding Rossmann-like Domain"/>
    <property type="match status" value="1"/>
</dbReference>
<dbReference type="Pfam" id="PF00106">
    <property type="entry name" value="adh_short"/>
    <property type="match status" value="1"/>
</dbReference>
<evidence type="ECO:0008006" key="4">
    <source>
        <dbReference type="Google" id="ProtNLM"/>
    </source>
</evidence>
<reference evidence="3" key="1">
    <citation type="submission" date="2018-05" db="EMBL/GenBank/DDBJ databases">
        <authorList>
            <person name="Lanie J.A."/>
            <person name="Ng W.-L."/>
            <person name="Kazmierczak K.M."/>
            <person name="Andrzejewski T.M."/>
            <person name="Davidsen T.M."/>
            <person name="Wayne K.J."/>
            <person name="Tettelin H."/>
            <person name="Glass J.I."/>
            <person name="Rusch D."/>
            <person name="Podicherti R."/>
            <person name="Tsui H.-C.T."/>
            <person name="Winkler M.E."/>
        </authorList>
    </citation>
    <scope>NUCLEOTIDE SEQUENCE</scope>
</reference>
<evidence type="ECO:0000256" key="1">
    <source>
        <dbReference type="ARBA" id="ARBA00006484"/>
    </source>
</evidence>
<dbReference type="EMBL" id="UINC01013798">
    <property type="protein sequence ID" value="SVA59357.1"/>
    <property type="molecule type" value="Genomic_DNA"/>
</dbReference>
<dbReference type="AlphaFoldDB" id="A0A381X598"/>
<comment type="similarity">
    <text evidence="1">Belongs to the short-chain dehydrogenases/reductases (SDR) family.</text>
</comment>
<dbReference type="PANTHER" id="PTHR43008">
    <property type="entry name" value="BENZIL REDUCTASE"/>
    <property type="match status" value="1"/>
</dbReference>
<accession>A0A381X598</accession>
<dbReference type="InterPro" id="IPR036291">
    <property type="entry name" value="NAD(P)-bd_dom_sf"/>
</dbReference>
<gene>
    <name evidence="3" type="ORF">METZ01_LOCUS112211</name>
</gene>
<dbReference type="SUPFAM" id="SSF51735">
    <property type="entry name" value="NAD(P)-binding Rossmann-fold domains"/>
    <property type="match status" value="1"/>
</dbReference>